<protein>
    <submittedName>
        <fullName evidence="2">Uncharacterized protein</fullName>
    </submittedName>
</protein>
<evidence type="ECO:0000313" key="3">
    <source>
        <dbReference type="Proteomes" id="UP000807469"/>
    </source>
</evidence>
<reference evidence="2" key="1">
    <citation type="submission" date="2020-11" db="EMBL/GenBank/DDBJ databases">
        <authorList>
            <consortium name="DOE Joint Genome Institute"/>
            <person name="Ahrendt S."/>
            <person name="Riley R."/>
            <person name="Andreopoulos W."/>
            <person name="Labutti K."/>
            <person name="Pangilinan J."/>
            <person name="Ruiz-Duenas F.J."/>
            <person name="Barrasa J.M."/>
            <person name="Sanchez-Garcia M."/>
            <person name="Camarero S."/>
            <person name="Miyauchi S."/>
            <person name="Serrano A."/>
            <person name="Linde D."/>
            <person name="Babiker R."/>
            <person name="Drula E."/>
            <person name="Ayuso-Fernandez I."/>
            <person name="Pacheco R."/>
            <person name="Padilla G."/>
            <person name="Ferreira P."/>
            <person name="Barriuso J."/>
            <person name="Kellner H."/>
            <person name="Castanera R."/>
            <person name="Alfaro M."/>
            <person name="Ramirez L."/>
            <person name="Pisabarro A.G."/>
            <person name="Kuo A."/>
            <person name="Tritt A."/>
            <person name="Lipzen A."/>
            <person name="He G."/>
            <person name="Yan M."/>
            <person name="Ng V."/>
            <person name="Cullen D."/>
            <person name="Martin F."/>
            <person name="Rosso M.-N."/>
            <person name="Henrissat B."/>
            <person name="Hibbett D."/>
            <person name="Martinez A.T."/>
            <person name="Grigoriev I.V."/>
        </authorList>
    </citation>
    <scope>NUCLEOTIDE SEQUENCE</scope>
    <source>
        <strain evidence="2">CIRM-BRFM 674</strain>
    </source>
</reference>
<dbReference type="AlphaFoldDB" id="A0A9P5Z4F5"/>
<keyword evidence="3" id="KW-1185">Reference proteome</keyword>
<dbReference type="Proteomes" id="UP000807469">
    <property type="component" value="Unassembled WGS sequence"/>
</dbReference>
<evidence type="ECO:0000256" key="1">
    <source>
        <dbReference type="SAM" id="SignalP"/>
    </source>
</evidence>
<feature type="chain" id="PRO_5040172039" evidence="1">
    <location>
        <begin position="26"/>
        <end position="102"/>
    </location>
</feature>
<dbReference type="EMBL" id="MU155194">
    <property type="protein sequence ID" value="KAF9480478.1"/>
    <property type="molecule type" value="Genomic_DNA"/>
</dbReference>
<gene>
    <name evidence="2" type="ORF">BDN70DRAFT_614960</name>
</gene>
<keyword evidence="1" id="KW-0732">Signal</keyword>
<comment type="caution">
    <text evidence="2">The sequence shown here is derived from an EMBL/GenBank/DDBJ whole genome shotgun (WGS) entry which is preliminary data.</text>
</comment>
<name>A0A9P5Z4F5_9AGAR</name>
<accession>A0A9P5Z4F5</accession>
<organism evidence="2 3">
    <name type="scientific">Pholiota conissans</name>
    <dbReference type="NCBI Taxonomy" id="109636"/>
    <lineage>
        <taxon>Eukaryota</taxon>
        <taxon>Fungi</taxon>
        <taxon>Dikarya</taxon>
        <taxon>Basidiomycota</taxon>
        <taxon>Agaricomycotina</taxon>
        <taxon>Agaricomycetes</taxon>
        <taxon>Agaricomycetidae</taxon>
        <taxon>Agaricales</taxon>
        <taxon>Agaricineae</taxon>
        <taxon>Strophariaceae</taxon>
        <taxon>Pholiota</taxon>
    </lineage>
</organism>
<sequence>MTASDAAVLFASFSMLALLTPQSSCVPAELDLFFVHMLHRSGIVDSSWELKVSRAPERDKDWQRFRAGHSLSPHVKQNSLNKNAVSNLVLGTYDLSSFLHSC</sequence>
<proteinExistence type="predicted"/>
<evidence type="ECO:0000313" key="2">
    <source>
        <dbReference type="EMBL" id="KAF9480478.1"/>
    </source>
</evidence>
<feature type="signal peptide" evidence="1">
    <location>
        <begin position="1"/>
        <end position="25"/>
    </location>
</feature>